<evidence type="ECO:0000313" key="3">
    <source>
        <dbReference type="EMBL" id="ALR22021.1"/>
    </source>
</evidence>
<dbReference type="Pfam" id="PF01425">
    <property type="entry name" value="Amidase"/>
    <property type="match status" value="2"/>
</dbReference>
<dbReference type="PANTHER" id="PTHR11895:SF7">
    <property type="entry name" value="GLUTAMYL-TRNA(GLN) AMIDOTRANSFERASE SUBUNIT A, MITOCHONDRIAL"/>
    <property type="match status" value="1"/>
</dbReference>
<protein>
    <recommendedName>
        <fullName evidence="2">Amidase domain-containing protein</fullName>
    </recommendedName>
</protein>
<dbReference type="InterPro" id="IPR023631">
    <property type="entry name" value="Amidase_dom"/>
</dbReference>
<dbReference type="Gene3D" id="3.90.1300.10">
    <property type="entry name" value="Amidase signature (AS) domain"/>
    <property type="match status" value="1"/>
</dbReference>
<reference evidence="3 4" key="1">
    <citation type="submission" date="2015-11" db="EMBL/GenBank/DDBJ databases">
        <title>A Two-component Flavoprotein Monooxygenase System MeaXY Responsible for para-Hydroxylation of 2-Methyl-6-ethylaniline and 2,6-Diethylaniline in Sphingobium baderi DE-13.</title>
        <authorList>
            <person name="Cheng M."/>
            <person name="Meng Q."/>
            <person name="Yang Y."/>
            <person name="Chu C."/>
            <person name="Yan X."/>
            <person name="He J."/>
            <person name="Li S."/>
        </authorList>
    </citation>
    <scope>NUCLEOTIDE SEQUENCE [LARGE SCALE GENOMIC DNA]</scope>
    <source>
        <strain evidence="3 4">DE-13</strain>
    </source>
</reference>
<evidence type="ECO:0000313" key="4">
    <source>
        <dbReference type="Proteomes" id="UP000056968"/>
    </source>
</evidence>
<comment type="similarity">
    <text evidence="1">Belongs to the amidase family.</text>
</comment>
<sequence length="466" mass="50520">MLNEITWMPAWQIRDLIVRREISPVEVTEHFLARIEEHDGKIQSFAHVDHAGARAQAARAERAVAVGEQLGSLHGIPVSVKGHIFVEGLPTFDMGTLSNIPAAPRDDVQVERLRAAGAVIIGTNTLMGSGSDASLAGGDPRRSYNWDVEARNPWDISRVPGWSSSGTAAAASARLVPIGLGSDGGGSTRLPSAYSGVFGIVATPGRIPWIHPSAPAMALTASTGPMCRDVLDGAIATQAMAGPDGRDFYSLYDEPDNYSANIEDGVEGMRFAWSDDMGFASLYAQEESPRVIAAIRAAAHGFNQLGATVETTDEKWDDFWDGFMMINRAFGAGGRGMGEQPPADELWASLQSRGENVDRFNRLFKDYDVLLTPTTQLLPRKIEDWNDCWTINSPQYPHGSFAGVYTSHVMLFNWLSMPAFSVPAGFVDGLPVGLQIVGKPGSEAKMFKIARAFQKAFPHDQRPPTF</sequence>
<feature type="domain" description="Amidase" evidence="2">
    <location>
        <begin position="26"/>
        <end position="311"/>
    </location>
</feature>
<organism evidence="3 4">
    <name type="scientific">Sphingobium baderi</name>
    <dbReference type="NCBI Taxonomy" id="1332080"/>
    <lineage>
        <taxon>Bacteria</taxon>
        <taxon>Pseudomonadati</taxon>
        <taxon>Pseudomonadota</taxon>
        <taxon>Alphaproteobacteria</taxon>
        <taxon>Sphingomonadales</taxon>
        <taxon>Sphingomonadaceae</taxon>
        <taxon>Sphingobium</taxon>
    </lineage>
</organism>
<evidence type="ECO:0000256" key="1">
    <source>
        <dbReference type="ARBA" id="ARBA00009199"/>
    </source>
</evidence>
<name>A0A0S3F2R2_9SPHN</name>
<evidence type="ECO:0000259" key="2">
    <source>
        <dbReference type="Pfam" id="PF01425"/>
    </source>
</evidence>
<dbReference type="STRING" id="1332080.ATN00_18660"/>
<dbReference type="KEGG" id="sbd:ATN00_18660"/>
<gene>
    <name evidence="3" type="ORF">ATN00_18660</name>
</gene>
<dbReference type="RefSeq" id="WP_062067609.1">
    <property type="nucleotide sequence ID" value="NZ_CP013264.1"/>
</dbReference>
<dbReference type="AlphaFoldDB" id="A0A0S3F2R2"/>
<dbReference type="InterPro" id="IPR036928">
    <property type="entry name" value="AS_sf"/>
</dbReference>
<dbReference type="PANTHER" id="PTHR11895">
    <property type="entry name" value="TRANSAMIDASE"/>
    <property type="match status" value="1"/>
</dbReference>
<dbReference type="Proteomes" id="UP000056968">
    <property type="component" value="Chromosome"/>
</dbReference>
<keyword evidence="4" id="KW-1185">Reference proteome</keyword>
<accession>A0A0S3F2R2</accession>
<dbReference type="SUPFAM" id="SSF75304">
    <property type="entry name" value="Amidase signature (AS) enzymes"/>
    <property type="match status" value="1"/>
</dbReference>
<dbReference type="GO" id="GO:0003824">
    <property type="term" value="F:catalytic activity"/>
    <property type="evidence" value="ECO:0007669"/>
    <property type="project" value="InterPro"/>
</dbReference>
<dbReference type="InterPro" id="IPR000120">
    <property type="entry name" value="Amidase"/>
</dbReference>
<dbReference type="EMBL" id="CP013264">
    <property type="protein sequence ID" value="ALR22021.1"/>
    <property type="molecule type" value="Genomic_DNA"/>
</dbReference>
<proteinExistence type="inferred from homology"/>
<feature type="domain" description="Amidase" evidence="2">
    <location>
        <begin position="346"/>
        <end position="445"/>
    </location>
</feature>
<dbReference type="OrthoDB" id="7490557at2"/>